<sequence length="587" mass="63251">MVARRSSNPLTESSFLASSPSLIRGKWSLILRSRPLRPLASSRSASTSRSVSARPRAPLFARSHANCLRERSASPVTAPFCPFPFLTLPPRTPPADPLTNAKRRPCPIAREANLPIKRASGSPPPRSLSFVLQKMRSLILAASLLALAFACFPSGVPNSCGCTGGSTCGACPPPTSFSQDAYIAPAPAQPQVLAPAPQPCPSSSCGYVAAPAPEQAPISFAGSYGSYVPAPPPPPLSAPENQYPTLIQPNYPQEIAYNSVEQPAYVDESAKLGYQSPVASYQKPIVPETPEIPSYQKPLIPEAPVLPNPQPQTVNYLPAPVPAPVPAHTPEPSQYLPEYEVAPSSVGETESKESYKPEGEEVFKAGRLDNYGTVPEYHVKATESVYDAEIVTEGEYAYTTHAVKVESYTEAPEEVTTQEYAAVLKEQEEEEKVDFNYMTYYNQVCTGETLGTSDNETTASAAERCALMDCAAANARPQGNGRYEVVFLRTVDGRLNQQGTYCVSGTSVPLRENVRADTNATSPSTFKKPKSVDVQETLSDAEMNAATKSDQVVGANGRRRSPMRAPTRVMSARFATVEPKSRLARIF</sequence>
<reference evidence="2" key="1">
    <citation type="submission" date="2016-11" db="UniProtKB">
        <authorList>
            <consortium name="WormBaseParasite"/>
        </authorList>
    </citation>
    <scope>IDENTIFICATION</scope>
</reference>
<name>A0A1I8ASH5_9BILA</name>
<evidence type="ECO:0000313" key="1">
    <source>
        <dbReference type="Proteomes" id="UP000095287"/>
    </source>
</evidence>
<proteinExistence type="predicted"/>
<accession>A0A1I8ASH5</accession>
<protein>
    <submittedName>
        <fullName evidence="2">Ground-like domain-containing protein</fullName>
    </submittedName>
</protein>
<organism evidence="1 2">
    <name type="scientific">Steinernema glaseri</name>
    <dbReference type="NCBI Taxonomy" id="37863"/>
    <lineage>
        <taxon>Eukaryota</taxon>
        <taxon>Metazoa</taxon>
        <taxon>Ecdysozoa</taxon>
        <taxon>Nematoda</taxon>
        <taxon>Chromadorea</taxon>
        <taxon>Rhabditida</taxon>
        <taxon>Tylenchina</taxon>
        <taxon>Panagrolaimomorpha</taxon>
        <taxon>Strongyloidoidea</taxon>
        <taxon>Steinernematidae</taxon>
        <taxon>Steinernema</taxon>
    </lineage>
</organism>
<dbReference type="WBParaSite" id="L893_g8426.t1">
    <property type="protein sequence ID" value="L893_g8426.t1"/>
    <property type="gene ID" value="L893_g8426"/>
</dbReference>
<evidence type="ECO:0000313" key="2">
    <source>
        <dbReference type="WBParaSite" id="L893_g8426.t1"/>
    </source>
</evidence>
<dbReference type="Proteomes" id="UP000095287">
    <property type="component" value="Unplaced"/>
</dbReference>
<dbReference type="AlphaFoldDB" id="A0A1I8ASH5"/>
<keyword evidence="1" id="KW-1185">Reference proteome</keyword>